<accession>A0AA96X4A2</accession>
<sequence length="97" mass="10646">MERIAMTTDEEKGSLMTSDNTDSNQRSWITVVHRFLGGAVLAILVLLIPITYGEFKNVGRVQVDVAFALMISCGLLSILLGEKFIDTVMRVLNSTGL</sequence>
<evidence type="ECO:0000256" key="1">
    <source>
        <dbReference type="SAM" id="MobiDB-lite"/>
    </source>
</evidence>
<keyword evidence="2" id="KW-0812">Transmembrane</keyword>
<keyword evidence="2" id="KW-1133">Transmembrane helix</keyword>
<dbReference type="AlphaFoldDB" id="A0AA96X4A2"/>
<reference evidence="3" key="2">
    <citation type="submission" date="2023-07" db="EMBL/GenBank/DDBJ databases">
        <authorList>
            <person name="Bai X.-H."/>
            <person name="Wang H.-H."/>
            <person name="Wang J."/>
            <person name="Ma M.-Y."/>
            <person name="Hu H.-H."/>
            <person name="Song Z.-L."/>
            <person name="Ma H.-G."/>
            <person name="Fan Y."/>
            <person name="Du C.-Y."/>
            <person name="Xu J.-C."/>
        </authorList>
    </citation>
    <scope>NUCLEOTIDE SEQUENCE</scope>
    <source>
        <strain evidence="3">CZ1</strain>
    </source>
</reference>
<evidence type="ECO:0000313" key="3">
    <source>
        <dbReference type="EMBL" id="WNZ45260.1"/>
    </source>
</evidence>
<reference evidence="3" key="1">
    <citation type="journal article" date="2023" name="Plants (Basel)">
        <title>Genomic Analysis of Leptolyngbya boryana CZ1 Reveals Efficient Carbon Fixation Modules.</title>
        <authorList>
            <person name="Bai X."/>
            <person name="Wang H."/>
            <person name="Cheng W."/>
            <person name="Wang J."/>
            <person name="Ma M."/>
            <person name="Hu H."/>
            <person name="Song Z."/>
            <person name="Ma H."/>
            <person name="Fan Y."/>
            <person name="Du C."/>
            <person name="Xu J."/>
        </authorList>
    </citation>
    <scope>NUCLEOTIDE SEQUENCE</scope>
    <source>
        <strain evidence="3">CZ1</strain>
    </source>
</reference>
<feature type="transmembrane region" description="Helical" evidence="2">
    <location>
        <begin position="35"/>
        <end position="55"/>
    </location>
</feature>
<name>A0AA96X4A2_LEPBY</name>
<evidence type="ECO:0000256" key="2">
    <source>
        <dbReference type="SAM" id="Phobius"/>
    </source>
</evidence>
<organism evidence="3">
    <name type="scientific">Leptolyngbya boryana CZ1</name>
    <dbReference type="NCBI Taxonomy" id="3060204"/>
    <lineage>
        <taxon>Bacteria</taxon>
        <taxon>Bacillati</taxon>
        <taxon>Cyanobacteriota</taxon>
        <taxon>Cyanophyceae</taxon>
        <taxon>Leptolyngbyales</taxon>
        <taxon>Leptolyngbyaceae</taxon>
        <taxon>Leptolyngbya group</taxon>
        <taxon>Leptolyngbya</taxon>
    </lineage>
</organism>
<keyword evidence="2" id="KW-0472">Membrane</keyword>
<feature type="transmembrane region" description="Helical" evidence="2">
    <location>
        <begin position="61"/>
        <end position="80"/>
    </location>
</feature>
<feature type="compositionally biased region" description="Basic and acidic residues" evidence="1">
    <location>
        <begin position="1"/>
        <end position="13"/>
    </location>
</feature>
<proteinExistence type="predicted"/>
<dbReference type="EMBL" id="CP130144">
    <property type="protein sequence ID" value="WNZ45260.1"/>
    <property type="molecule type" value="Genomic_DNA"/>
</dbReference>
<dbReference type="RefSeq" id="WP_287457262.1">
    <property type="nucleotide sequence ID" value="NZ_CP130144.1"/>
</dbReference>
<feature type="region of interest" description="Disordered" evidence="1">
    <location>
        <begin position="1"/>
        <end position="23"/>
    </location>
</feature>
<gene>
    <name evidence="3" type="ORF">Q2T42_26075</name>
</gene>
<protein>
    <submittedName>
        <fullName evidence="3">Uncharacterized protein</fullName>
    </submittedName>
</protein>